<evidence type="ECO:0008006" key="5">
    <source>
        <dbReference type="Google" id="ProtNLM"/>
    </source>
</evidence>
<organism evidence="3">
    <name type="scientific">uncultured Caudovirales phage</name>
    <dbReference type="NCBI Taxonomy" id="2100421"/>
    <lineage>
        <taxon>Viruses</taxon>
        <taxon>Duplodnaviria</taxon>
        <taxon>Heunggongvirae</taxon>
        <taxon>Uroviricota</taxon>
        <taxon>Caudoviricetes</taxon>
        <taxon>Peduoviridae</taxon>
        <taxon>Maltschvirus</taxon>
        <taxon>Maltschvirus maltsch</taxon>
    </lineage>
</organism>
<dbReference type="EMBL" id="LR797417">
    <property type="protein sequence ID" value="CAB4214792.1"/>
    <property type="molecule type" value="Genomic_DNA"/>
</dbReference>
<dbReference type="EMBL" id="LR797324">
    <property type="protein sequence ID" value="CAB4202715.1"/>
    <property type="molecule type" value="Genomic_DNA"/>
</dbReference>
<evidence type="ECO:0000313" key="2">
    <source>
        <dbReference type="EMBL" id="CAB4187848.1"/>
    </source>
</evidence>
<sequence length="188" mass="19744">MQTRETYLQSAVERFAPLFVAQGFPLPAVRASVGIPAGGKGGKLKRIGECWSNKASADNTTEIFICPSQSEPVAVLAILLHELIHAAVGLKCGHKGAFKRVALSLGLTGKMTATVPGPALTKDLQSLADTLGEYPHAALNTALSGRKKQTTRMIKLTCEDCGWSCRTAQKNVDAGLPTCHCGGSINAA</sequence>
<name>A0A6J5S518_9CAUD</name>
<evidence type="ECO:0000313" key="4">
    <source>
        <dbReference type="EMBL" id="CAB4214792.1"/>
    </source>
</evidence>
<protein>
    <recommendedName>
        <fullName evidence="5">SprT-like</fullName>
    </recommendedName>
</protein>
<reference evidence="3" key="1">
    <citation type="submission" date="2020-05" db="EMBL/GenBank/DDBJ databases">
        <authorList>
            <person name="Chiriac C."/>
            <person name="Salcher M."/>
            <person name="Ghai R."/>
            <person name="Kavagutti S V."/>
        </authorList>
    </citation>
    <scope>NUCLEOTIDE SEQUENCE</scope>
</reference>
<proteinExistence type="predicted"/>
<accession>A0A6J5S518</accession>
<dbReference type="EMBL" id="LR797118">
    <property type="protein sequence ID" value="CAB4187848.1"/>
    <property type="molecule type" value="Genomic_DNA"/>
</dbReference>
<dbReference type="EMBL" id="LR797050">
    <property type="protein sequence ID" value="CAB4183771.1"/>
    <property type="molecule type" value="Genomic_DNA"/>
</dbReference>
<gene>
    <name evidence="1" type="ORF">UFOVP1107_21</name>
    <name evidence="2" type="ORF">UFOVP1171_15</name>
    <name evidence="3" type="ORF">UFOVP1375_30</name>
    <name evidence="4" type="ORF">UFOVP1471_16</name>
</gene>
<evidence type="ECO:0000313" key="3">
    <source>
        <dbReference type="EMBL" id="CAB4202715.1"/>
    </source>
</evidence>
<evidence type="ECO:0000313" key="1">
    <source>
        <dbReference type="EMBL" id="CAB4183771.1"/>
    </source>
</evidence>